<evidence type="ECO:0000256" key="13">
    <source>
        <dbReference type="SAM" id="Phobius"/>
    </source>
</evidence>
<dbReference type="PANTHER" id="PTHR30529">
    <property type="entry name" value="CYTOCHROME B561"/>
    <property type="match status" value="1"/>
</dbReference>
<keyword evidence="9 13" id="KW-1133">Transmembrane helix</keyword>
<organism evidence="15 16">
    <name type="scientific">Allorhizobium terrae</name>
    <dbReference type="NCBI Taxonomy" id="1848972"/>
    <lineage>
        <taxon>Bacteria</taxon>
        <taxon>Pseudomonadati</taxon>
        <taxon>Pseudomonadota</taxon>
        <taxon>Alphaproteobacteria</taxon>
        <taxon>Hyphomicrobiales</taxon>
        <taxon>Rhizobiaceae</taxon>
        <taxon>Rhizobium/Agrobacterium group</taxon>
        <taxon>Allorhizobium</taxon>
    </lineage>
</organism>
<keyword evidence="11 13" id="KW-0472">Membrane</keyword>
<keyword evidence="7" id="KW-0479">Metal-binding</keyword>
<comment type="cofactor">
    <cofactor evidence="1">
        <name>heme b</name>
        <dbReference type="ChEBI" id="CHEBI:60344"/>
    </cofactor>
</comment>
<feature type="transmembrane region" description="Helical" evidence="13">
    <location>
        <begin position="57"/>
        <end position="80"/>
    </location>
</feature>
<dbReference type="EMBL" id="SSOA01000001">
    <property type="protein sequence ID" value="THF54207.1"/>
    <property type="molecule type" value="Genomic_DNA"/>
</dbReference>
<evidence type="ECO:0000256" key="12">
    <source>
        <dbReference type="ARBA" id="ARBA00037975"/>
    </source>
</evidence>
<keyword evidence="6 13" id="KW-0812">Transmembrane</keyword>
<feature type="transmembrane region" description="Helical" evidence="13">
    <location>
        <begin position="153"/>
        <end position="176"/>
    </location>
</feature>
<evidence type="ECO:0000313" key="16">
    <source>
        <dbReference type="Proteomes" id="UP000310754"/>
    </source>
</evidence>
<keyword evidence="5" id="KW-0349">Heme</keyword>
<gene>
    <name evidence="15" type="ORF">E6C51_03725</name>
</gene>
<feature type="domain" description="Cytochrome b561 bacterial/Ni-hydrogenase" evidence="14">
    <location>
        <begin position="16"/>
        <end position="186"/>
    </location>
</feature>
<dbReference type="InterPro" id="IPR011577">
    <property type="entry name" value="Cyt_b561_bac/Ni-Hgenase"/>
</dbReference>
<keyword evidence="16" id="KW-1185">Reference proteome</keyword>
<reference evidence="15 16" key="1">
    <citation type="submission" date="2019-04" db="EMBL/GenBank/DDBJ databases">
        <title>Rhizobium terrae sp. nov., isolated from a paddy soil.</title>
        <authorList>
            <person name="Lin S.-Y."/>
            <person name="Hameed A."/>
            <person name="Huang H.-I."/>
            <person name="Young C.-C."/>
        </authorList>
    </citation>
    <scope>NUCLEOTIDE SEQUENCE [LARGE SCALE GENOMIC DNA]</scope>
    <source>
        <strain evidence="15 16">CC-HIH110</strain>
    </source>
</reference>
<evidence type="ECO:0000313" key="15">
    <source>
        <dbReference type="EMBL" id="THF54207.1"/>
    </source>
</evidence>
<comment type="subcellular location">
    <subcellularLocation>
        <location evidence="2">Cell membrane</location>
        <topology evidence="2">Multi-pass membrane protein</topology>
    </subcellularLocation>
</comment>
<evidence type="ECO:0000256" key="4">
    <source>
        <dbReference type="ARBA" id="ARBA00022475"/>
    </source>
</evidence>
<keyword evidence="4" id="KW-1003">Cell membrane</keyword>
<dbReference type="GO" id="GO:0009055">
    <property type="term" value="F:electron transfer activity"/>
    <property type="evidence" value="ECO:0007669"/>
    <property type="project" value="InterPro"/>
</dbReference>
<evidence type="ECO:0000256" key="7">
    <source>
        <dbReference type="ARBA" id="ARBA00022723"/>
    </source>
</evidence>
<evidence type="ECO:0000256" key="11">
    <source>
        <dbReference type="ARBA" id="ARBA00023136"/>
    </source>
</evidence>
<keyword evidence="10" id="KW-0408">Iron</keyword>
<accession>A0A4V3W986</accession>
<dbReference type="InterPro" id="IPR016174">
    <property type="entry name" value="Di-haem_cyt_TM"/>
</dbReference>
<keyword evidence="3" id="KW-0813">Transport</keyword>
<dbReference type="InterPro" id="IPR052168">
    <property type="entry name" value="Cytochrome_b561_oxidase"/>
</dbReference>
<dbReference type="GO" id="GO:0022904">
    <property type="term" value="P:respiratory electron transport chain"/>
    <property type="evidence" value="ECO:0007669"/>
    <property type="project" value="InterPro"/>
</dbReference>
<dbReference type="Pfam" id="PF01292">
    <property type="entry name" value="Ni_hydr_CYTB"/>
    <property type="match status" value="1"/>
</dbReference>
<name>A0A4V3W986_9HYPH</name>
<dbReference type="PANTHER" id="PTHR30529:SF1">
    <property type="entry name" value="CYTOCHROME B561 HOMOLOG 2"/>
    <property type="match status" value="1"/>
</dbReference>
<evidence type="ECO:0000256" key="8">
    <source>
        <dbReference type="ARBA" id="ARBA00022982"/>
    </source>
</evidence>
<evidence type="ECO:0000256" key="10">
    <source>
        <dbReference type="ARBA" id="ARBA00023004"/>
    </source>
</evidence>
<dbReference type="RefSeq" id="WP_269141807.1">
    <property type="nucleotide sequence ID" value="NZ_SSOA01000001.1"/>
</dbReference>
<feature type="transmembrane region" description="Helical" evidence="13">
    <location>
        <begin position="101"/>
        <end position="119"/>
    </location>
</feature>
<protein>
    <submittedName>
        <fullName evidence="15">Cytochrome b</fullName>
    </submittedName>
</protein>
<keyword evidence="8" id="KW-0249">Electron transport</keyword>
<dbReference type="GO" id="GO:0020037">
    <property type="term" value="F:heme binding"/>
    <property type="evidence" value="ECO:0007669"/>
    <property type="project" value="TreeGrafter"/>
</dbReference>
<evidence type="ECO:0000256" key="5">
    <source>
        <dbReference type="ARBA" id="ARBA00022617"/>
    </source>
</evidence>
<dbReference type="SUPFAM" id="SSF81342">
    <property type="entry name" value="Transmembrane di-heme cytochromes"/>
    <property type="match status" value="1"/>
</dbReference>
<proteinExistence type="inferred from homology"/>
<dbReference type="AlphaFoldDB" id="A0A4V3W986"/>
<dbReference type="Proteomes" id="UP000310754">
    <property type="component" value="Unassembled WGS sequence"/>
</dbReference>
<evidence type="ECO:0000256" key="1">
    <source>
        <dbReference type="ARBA" id="ARBA00001970"/>
    </source>
</evidence>
<dbReference type="GO" id="GO:0005886">
    <property type="term" value="C:plasma membrane"/>
    <property type="evidence" value="ECO:0007669"/>
    <property type="project" value="UniProtKB-SubCell"/>
</dbReference>
<comment type="caution">
    <text evidence="15">The sequence shown here is derived from an EMBL/GenBank/DDBJ whole genome shotgun (WGS) entry which is preliminary data.</text>
</comment>
<sequence>MTSVYSINANTQSPERYNRGMILLHWATAALVLTLFLSAEAWDFAERGGAVRADLKLVHYAAGIILTAVFICRIIWRIVSAKSIPAAEKGLMGAVAKCAHYGLYLGLIVQIALGFSWRWSQGRAVDFFNFFSIPPLLPVSSEYRHLLGDLHSAIAWIIIVVSTLHAVAALFHHFVIKDGTLLKMMPAHAKAAQSTSR</sequence>
<dbReference type="Gene3D" id="1.20.950.20">
    <property type="entry name" value="Transmembrane di-heme cytochromes, Chain C"/>
    <property type="match status" value="1"/>
</dbReference>
<comment type="similarity">
    <text evidence="12">Belongs to the cytochrome b561 family.</text>
</comment>
<evidence type="ECO:0000256" key="9">
    <source>
        <dbReference type="ARBA" id="ARBA00022989"/>
    </source>
</evidence>
<dbReference type="GO" id="GO:0046872">
    <property type="term" value="F:metal ion binding"/>
    <property type="evidence" value="ECO:0007669"/>
    <property type="project" value="UniProtKB-KW"/>
</dbReference>
<evidence type="ECO:0000259" key="14">
    <source>
        <dbReference type="Pfam" id="PF01292"/>
    </source>
</evidence>
<evidence type="ECO:0000256" key="2">
    <source>
        <dbReference type="ARBA" id="ARBA00004651"/>
    </source>
</evidence>
<evidence type="ECO:0000256" key="3">
    <source>
        <dbReference type="ARBA" id="ARBA00022448"/>
    </source>
</evidence>
<evidence type="ECO:0000256" key="6">
    <source>
        <dbReference type="ARBA" id="ARBA00022692"/>
    </source>
</evidence>